<dbReference type="AlphaFoldDB" id="A0A836F086"/>
<proteinExistence type="predicted"/>
<dbReference type="PANTHER" id="PTHR37984">
    <property type="entry name" value="PROTEIN CBG26694"/>
    <property type="match status" value="1"/>
</dbReference>
<keyword evidence="4" id="KW-0540">Nuclease</keyword>
<dbReference type="EC" id="2.7.7.49" evidence="1"/>
<organism evidence="8 9">
    <name type="scientific">Pseudoatta argentina</name>
    <dbReference type="NCBI Taxonomy" id="621737"/>
    <lineage>
        <taxon>Eukaryota</taxon>
        <taxon>Metazoa</taxon>
        <taxon>Ecdysozoa</taxon>
        <taxon>Arthropoda</taxon>
        <taxon>Hexapoda</taxon>
        <taxon>Insecta</taxon>
        <taxon>Pterygota</taxon>
        <taxon>Neoptera</taxon>
        <taxon>Endopterygota</taxon>
        <taxon>Hymenoptera</taxon>
        <taxon>Apocrita</taxon>
        <taxon>Aculeata</taxon>
        <taxon>Formicoidea</taxon>
        <taxon>Formicidae</taxon>
        <taxon>Myrmicinae</taxon>
        <taxon>Pseudoatta</taxon>
    </lineage>
</organism>
<dbReference type="Pfam" id="PF17921">
    <property type="entry name" value="Integrase_H2C2"/>
    <property type="match status" value="1"/>
</dbReference>
<feature type="non-terminal residue" evidence="8">
    <location>
        <position position="689"/>
    </location>
</feature>
<dbReference type="EMBL" id="JAANIA010000511">
    <property type="protein sequence ID" value="KAG5323770.1"/>
    <property type="molecule type" value="Genomic_DNA"/>
</dbReference>
<comment type="caution">
    <text evidence="8">The sequence shown here is derived from an EMBL/GenBank/DDBJ whole genome shotgun (WGS) entry which is preliminary data.</text>
</comment>
<keyword evidence="3" id="KW-0548">Nucleotidyltransferase</keyword>
<reference evidence="8" key="1">
    <citation type="submission" date="2020-02" db="EMBL/GenBank/DDBJ databases">
        <title>Relaxed selection underlies rapid genomic changes in the transitions from sociality to social parasitism in ants.</title>
        <authorList>
            <person name="Bi X."/>
        </authorList>
    </citation>
    <scope>NUCLEOTIDE SEQUENCE</scope>
    <source>
        <strain evidence="8">BGI-DK2014c</strain>
        <tissue evidence="8">Whole body</tissue>
    </source>
</reference>
<evidence type="ECO:0000256" key="2">
    <source>
        <dbReference type="ARBA" id="ARBA00022679"/>
    </source>
</evidence>
<evidence type="ECO:0000256" key="5">
    <source>
        <dbReference type="ARBA" id="ARBA00022759"/>
    </source>
</evidence>
<gene>
    <name evidence="8" type="primary">Pol_33</name>
    <name evidence="8" type="ORF">G6Z78_0003992</name>
</gene>
<dbReference type="InterPro" id="IPR021109">
    <property type="entry name" value="Peptidase_aspartic_dom_sf"/>
</dbReference>
<accession>A0A836F086</accession>
<dbReference type="SUPFAM" id="SSF56672">
    <property type="entry name" value="DNA/RNA polymerases"/>
    <property type="match status" value="1"/>
</dbReference>
<evidence type="ECO:0000313" key="9">
    <source>
        <dbReference type="Proteomes" id="UP000668214"/>
    </source>
</evidence>
<dbReference type="InterPro" id="IPR043502">
    <property type="entry name" value="DNA/RNA_pol_sf"/>
</dbReference>
<evidence type="ECO:0000256" key="1">
    <source>
        <dbReference type="ARBA" id="ARBA00012493"/>
    </source>
</evidence>
<name>A0A836F086_9HYME</name>
<dbReference type="GO" id="GO:0004519">
    <property type="term" value="F:endonuclease activity"/>
    <property type="evidence" value="ECO:0007669"/>
    <property type="project" value="UniProtKB-KW"/>
</dbReference>
<feature type="non-terminal residue" evidence="8">
    <location>
        <position position="1"/>
    </location>
</feature>
<dbReference type="InterPro" id="IPR041588">
    <property type="entry name" value="Integrase_H2C2"/>
</dbReference>
<dbReference type="Gene3D" id="1.10.340.70">
    <property type="match status" value="1"/>
</dbReference>
<feature type="domain" description="Integrase zinc-binding" evidence="7">
    <location>
        <begin position="637"/>
        <end position="688"/>
    </location>
</feature>
<evidence type="ECO:0000259" key="7">
    <source>
        <dbReference type="Pfam" id="PF17921"/>
    </source>
</evidence>
<evidence type="ECO:0000256" key="6">
    <source>
        <dbReference type="SAM" id="MobiDB-lite"/>
    </source>
</evidence>
<feature type="region of interest" description="Disordered" evidence="6">
    <location>
        <begin position="542"/>
        <end position="565"/>
    </location>
</feature>
<dbReference type="GO" id="GO:0003964">
    <property type="term" value="F:RNA-directed DNA polymerase activity"/>
    <property type="evidence" value="ECO:0007669"/>
    <property type="project" value="UniProtKB-EC"/>
</dbReference>
<dbReference type="Proteomes" id="UP000668214">
    <property type="component" value="Unassembled WGS sequence"/>
</dbReference>
<dbReference type="PANTHER" id="PTHR37984:SF5">
    <property type="entry name" value="PROTEIN NYNRIN-LIKE"/>
    <property type="match status" value="1"/>
</dbReference>
<sequence>VPISRDLIAEPDESKPYTKLKQRIIENFSASAESQLRQLIKGQVLMSKKPSQIISRLHNLNSDKRCDEAVIKTVFFEHLSPHIRSILVAIENTDLAKLAKMAHKIVETVGDSAQCAAVSSESKPSDLEARINRLAADIATLKRCSRYQTRDKANKNRKRSNSRSLFLVDTGVEISLFPSTYAKNKTPTTFKLYAANNTRIDTYAESFRTLHLGIRPLIWNFCVASVPYSIIGADLIAHYGLLPDLKGRRLIDSQNNVYVSGIVKSVPQLAISTVNPSTKFASILSEFPEVTGLEQATPNCSSDVRHHIITTGPLVAERPRQLSPVKLKAAKAEFQRLVEAGMCRPSVVHGMGKSHSHNASQTFQRQIFRVLRLKKFYLRFNVEKCEFGKQELEFLGFTINSEVCKSTLDKIQAIREFPRPNTVVELRRFLELVNFYRKLLHNAATVQAPLNERLISAEEAFNKESLANATILSHPCDVAETCLVCDASDFAIGAALEQCLDDSLRRLPRQLNTFVISSKGRISRLRPITSLSSMHSCNVPKRLGNRDNCRSSRSSPRVSNTSGNDNIVADSLSRIEAIRLHAEIELNELAQQQEQDEELRSIRESPEFPLTMKRIQWRPMHTTLYCEMTGEAIRPYIPASLRDRVFHMFHDAAHPGPKVIDRLIRQQYVWPNKHRDIAKWCKNCLDCQH</sequence>
<keyword evidence="5" id="KW-0378">Hydrolase</keyword>
<keyword evidence="2" id="KW-0808">Transferase</keyword>
<keyword evidence="9" id="KW-1185">Reference proteome</keyword>
<protein>
    <recommendedName>
        <fullName evidence="1">RNA-directed DNA polymerase</fullName>
        <ecNumber evidence="1">2.7.7.49</ecNumber>
    </recommendedName>
</protein>
<dbReference type="InterPro" id="IPR050951">
    <property type="entry name" value="Retrovirus_Pol_polyprotein"/>
</dbReference>
<feature type="compositionally biased region" description="Low complexity" evidence="6">
    <location>
        <begin position="551"/>
        <end position="562"/>
    </location>
</feature>
<evidence type="ECO:0000256" key="4">
    <source>
        <dbReference type="ARBA" id="ARBA00022722"/>
    </source>
</evidence>
<keyword evidence="5" id="KW-0255">Endonuclease</keyword>
<dbReference type="Gene3D" id="3.30.70.270">
    <property type="match status" value="2"/>
</dbReference>
<evidence type="ECO:0000256" key="3">
    <source>
        <dbReference type="ARBA" id="ARBA00022695"/>
    </source>
</evidence>
<evidence type="ECO:0000313" key="8">
    <source>
        <dbReference type="EMBL" id="KAG5323770.1"/>
    </source>
</evidence>
<dbReference type="SUPFAM" id="SSF50630">
    <property type="entry name" value="Acid proteases"/>
    <property type="match status" value="1"/>
</dbReference>
<dbReference type="InterPro" id="IPR043128">
    <property type="entry name" value="Rev_trsase/Diguanyl_cyclase"/>
</dbReference>